<dbReference type="EMBL" id="CP014870">
    <property type="protein sequence ID" value="ANJ58974.1"/>
    <property type="molecule type" value="Genomic_DNA"/>
</dbReference>
<keyword evidence="1" id="KW-1133">Transmembrane helix</keyword>
<dbReference type="KEGG" id="psil:PMA3_28935"/>
<accession>A0A191Z1S2</accession>
<name>A0A191Z1S2_9PSED</name>
<dbReference type="AlphaFoldDB" id="A0A191Z1S2"/>
<proteinExistence type="predicted"/>
<organism evidence="2 3">
    <name type="scientific">Pseudomonas silesiensis</name>
    <dbReference type="NCBI Taxonomy" id="1853130"/>
    <lineage>
        <taxon>Bacteria</taxon>
        <taxon>Pseudomonadati</taxon>
        <taxon>Pseudomonadota</taxon>
        <taxon>Gammaproteobacteria</taxon>
        <taxon>Pseudomonadales</taxon>
        <taxon>Pseudomonadaceae</taxon>
        <taxon>Pseudomonas</taxon>
    </lineage>
</organism>
<feature type="transmembrane region" description="Helical" evidence="1">
    <location>
        <begin position="6"/>
        <end position="24"/>
    </location>
</feature>
<gene>
    <name evidence="2" type="ORF">PMA3_28935</name>
</gene>
<feature type="transmembrane region" description="Helical" evidence="1">
    <location>
        <begin position="36"/>
        <end position="60"/>
    </location>
</feature>
<reference evidence="2 3" key="1">
    <citation type="journal article" date="2018" name="Syst. Appl. Microbiol.">
        <title>Pseudomonas silesiensis sp. nov. strain A3T isolated from a biological pesticide sewage treatment plant and analysis of the complete genome sequence.</title>
        <authorList>
            <person name="Kaminski M.A."/>
            <person name="Furmanczyk E.M."/>
            <person name="Sobczak A."/>
            <person name="Dziembowski A."/>
            <person name="Lipinski L."/>
        </authorList>
    </citation>
    <scope>NUCLEOTIDE SEQUENCE [LARGE SCALE GENOMIC DNA]</scope>
    <source>
        <strain evidence="2 3">A3</strain>
    </source>
</reference>
<keyword evidence="3" id="KW-1185">Reference proteome</keyword>
<dbReference type="Proteomes" id="UP000078354">
    <property type="component" value="Chromosome"/>
</dbReference>
<protein>
    <submittedName>
        <fullName evidence="2">Uncharacterized protein</fullName>
    </submittedName>
</protein>
<evidence type="ECO:0000313" key="3">
    <source>
        <dbReference type="Proteomes" id="UP000078354"/>
    </source>
</evidence>
<keyword evidence="1" id="KW-0472">Membrane</keyword>
<evidence type="ECO:0000256" key="1">
    <source>
        <dbReference type="SAM" id="Phobius"/>
    </source>
</evidence>
<keyword evidence="1" id="KW-0812">Transmembrane</keyword>
<evidence type="ECO:0000313" key="2">
    <source>
        <dbReference type="EMBL" id="ANJ58974.1"/>
    </source>
</evidence>
<sequence length="61" mass="6725">MPERYFFAGFLIDFALTHFGNIFIPKGHVVTTKRALSGPFITVFVSLAVFLIAHVTNLAIG</sequence>